<evidence type="ECO:0000313" key="1">
    <source>
        <dbReference type="EMBL" id="PAD21395.1"/>
    </source>
</evidence>
<gene>
    <name evidence="1" type="ORF">CHH64_08790</name>
</gene>
<proteinExistence type="predicted"/>
<keyword evidence="1" id="KW-0645">Protease</keyword>
<dbReference type="InterPro" id="IPR036264">
    <property type="entry name" value="Bact_exopeptidase_dim_dom"/>
</dbReference>
<reference evidence="1 2" key="1">
    <citation type="submission" date="2017-07" db="EMBL/GenBank/DDBJ databases">
        <title>Isolation and whole genome analysis of endospore-forming bacteria from heroin.</title>
        <authorList>
            <person name="Kalinowski J."/>
            <person name="Ahrens B."/>
            <person name="Al-Dilaimi A."/>
            <person name="Winkler A."/>
            <person name="Wibberg D."/>
            <person name="Schleenbecker U."/>
            <person name="Ruckert C."/>
            <person name="Wolfel R."/>
            <person name="Grass G."/>
        </authorList>
    </citation>
    <scope>NUCLEOTIDE SEQUENCE [LARGE SCALE GENOMIC DNA]</scope>
    <source>
        <strain evidence="1 2">7528</strain>
    </source>
</reference>
<dbReference type="Pfam" id="PF01546">
    <property type="entry name" value="Peptidase_M20"/>
    <property type="match status" value="1"/>
</dbReference>
<dbReference type="InterPro" id="IPR052030">
    <property type="entry name" value="Peptidase_M20/M20A_hydrolases"/>
</dbReference>
<keyword evidence="1" id="KW-0121">Carboxypeptidase</keyword>
<dbReference type="EMBL" id="NPBV01000012">
    <property type="protein sequence ID" value="PAD21395.1"/>
    <property type="molecule type" value="Genomic_DNA"/>
</dbReference>
<name>A0A268AB99_9BACI</name>
<dbReference type="SUPFAM" id="SSF55031">
    <property type="entry name" value="Bacterial exopeptidase dimerisation domain"/>
    <property type="match status" value="1"/>
</dbReference>
<organism evidence="1 2">
    <name type="scientific">Terribacillus saccharophilus</name>
    <dbReference type="NCBI Taxonomy" id="361277"/>
    <lineage>
        <taxon>Bacteria</taxon>
        <taxon>Bacillati</taxon>
        <taxon>Bacillota</taxon>
        <taxon>Bacilli</taxon>
        <taxon>Bacillales</taxon>
        <taxon>Bacillaceae</taxon>
        <taxon>Terribacillus</taxon>
    </lineage>
</organism>
<dbReference type="InterPro" id="IPR002933">
    <property type="entry name" value="Peptidase_M20"/>
</dbReference>
<dbReference type="Gene3D" id="3.30.70.360">
    <property type="match status" value="1"/>
</dbReference>
<evidence type="ECO:0000313" key="2">
    <source>
        <dbReference type="Proteomes" id="UP000216013"/>
    </source>
</evidence>
<dbReference type="PANTHER" id="PTHR30575:SF3">
    <property type="entry name" value="PEPTIDASE M20 DIMERISATION DOMAIN-CONTAINING PROTEIN"/>
    <property type="match status" value="1"/>
</dbReference>
<dbReference type="Gene3D" id="3.40.630.10">
    <property type="entry name" value="Zn peptidases"/>
    <property type="match status" value="1"/>
</dbReference>
<accession>A0A268AB99</accession>
<dbReference type="GO" id="GO:0071713">
    <property type="term" value="F:para-aminobenzoyl-glutamate hydrolase activity"/>
    <property type="evidence" value="ECO:0007669"/>
    <property type="project" value="TreeGrafter"/>
</dbReference>
<protein>
    <submittedName>
        <fullName evidence="1">Carboxypeptidase</fullName>
    </submittedName>
</protein>
<sequence length="432" mass="48455">MSGGGFLSSTYYEEIKKLGESIYENPELGFKEEHTKQAVIDYLKKCNPECAIQEFSTTGLRTTLGEGKPIHIAFLAELDAVYAPSHFRANPETGAAHNCGHYTQVAIALSLYRQLVESKAYEQFDYTISFIFVPAEEYLDLAFRDELMQKGVISHYGGKPEAMKLGVFDDIDVSICVHAMGGKFAKRTIEIDCDLAGFLYKRYTFKGKSTHAGFDPFSSVNAYNISTLFHTAISLGRQQLDEKEKVRLNPIVMESDMSTNVIPNHIKVGTDLRTLSTPYMQTVARRLDAAAQGSAMALQGEVNIDTQMGYLPFQQNRYLSTFVKAVYEEVEQIEDICEDNSISAAGDIGDLSYMMPCIQIGYSGFTGTIHGDDFIDVDPEYIYDIFPKFLFQVLGKMNGKIDRSKLYKRSYAEYLELIQSILEQKEGHGIEA</sequence>
<dbReference type="GO" id="GO:0004180">
    <property type="term" value="F:carboxypeptidase activity"/>
    <property type="evidence" value="ECO:0007669"/>
    <property type="project" value="UniProtKB-KW"/>
</dbReference>
<dbReference type="GO" id="GO:0005737">
    <property type="term" value="C:cytoplasm"/>
    <property type="evidence" value="ECO:0007669"/>
    <property type="project" value="TreeGrafter"/>
</dbReference>
<dbReference type="SUPFAM" id="SSF53187">
    <property type="entry name" value="Zn-dependent exopeptidases"/>
    <property type="match status" value="1"/>
</dbReference>
<dbReference type="GO" id="GO:0016805">
    <property type="term" value="F:dipeptidase activity"/>
    <property type="evidence" value="ECO:0007669"/>
    <property type="project" value="TreeGrafter"/>
</dbReference>
<keyword evidence="1" id="KW-0378">Hydrolase</keyword>
<dbReference type="AlphaFoldDB" id="A0A268AB99"/>
<dbReference type="PANTHER" id="PTHR30575">
    <property type="entry name" value="PEPTIDASE M20"/>
    <property type="match status" value="1"/>
</dbReference>
<comment type="caution">
    <text evidence="1">The sequence shown here is derived from an EMBL/GenBank/DDBJ whole genome shotgun (WGS) entry which is preliminary data.</text>
</comment>
<dbReference type="GO" id="GO:0046657">
    <property type="term" value="P:folic acid catabolic process"/>
    <property type="evidence" value="ECO:0007669"/>
    <property type="project" value="TreeGrafter"/>
</dbReference>
<dbReference type="Proteomes" id="UP000216013">
    <property type="component" value="Unassembled WGS sequence"/>
</dbReference>